<dbReference type="EMBL" id="FNND01000002">
    <property type="protein sequence ID" value="SDW39632.1"/>
    <property type="molecule type" value="Genomic_DNA"/>
</dbReference>
<name>A0A1H2T6X7_9FLAO</name>
<keyword evidence="1" id="KW-0812">Transmembrane</keyword>
<dbReference type="OrthoDB" id="1151502at2"/>
<reference evidence="2 3" key="1">
    <citation type="submission" date="2016-10" db="EMBL/GenBank/DDBJ databases">
        <authorList>
            <person name="Varghese N."/>
            <person name="Submissions S."/>
        </authorList>
    </citation>
    <scope>NUCLEOTIDE SEQUENCE [LARGE SCALE GENOMIC DNA]</scope>
    <source>
        <strain evidence="2 3">DSM 11449</strain>
    </source>
</reference>
<dbReference type="AlphaFoldDB" id="A0A1H2T6X7"/>
<sequence length="146" mass="15918">MQYTIDIDPIIFQKAQLYAQEKGIDFNKYVEKQLTPSRAQGTKKTLVALLGVIVGILALFVFVASLLPFLGEIAFVGGAVVILLSGVGLYFAFIYGLAKGILILSLLASVAATGISIKKFIDYNQNNTSENHHSESSHGHWWGDDD</sequence>
<evidence type="ECO:0000313" key="3">
    <source>
        <dbReference type="Proteomes" id="UP000182771"/>
    </source>
</evidence>
<organism evidence="2 3">
    <name type="scientific">Capnocytophaga granulosa</name>
    <dbReference type="NCBI Taxonomy" id="45242"/>
    <lineage>
        <taxon>Bacteria</taxon>
        <taxon>Pseudomonadati</taxon>
        <taxon>Bacteroidota</taxon>
        <taxon>Flavobacteriia</taxon>
        <taxon>Flavobacteriales</taxon>
        <taxon>Flavobacteriaceae</taxon>
        <taxon>Capnocytophaga</taxon>
    </lineage>
</organism>
<dbReference type="RefSeq" id="WP_016420296.1">
    <property type="nucleotide sequence ID" value="NZ_FNND01000002.1"/>
</dbReference>
<evidence type="ECO:0000313" key="2">
    <source>
        <dbReference type="EMBL" id="SDW39632.1"/>
    </source>
</evidence>
<dbReference type="GeneID" id="85016203"/>
<feature type="transmembrane region" description="Helical" evidence="1">
    <location>
        <begin position="73"/>
        <end position="94"/>
    </location>
</feature>
<proteinExistence type="predicted"/>
<keyword evidence="1" id="KW-1133">Transmembrane helix</keyword>
<feature type="transmembrane region" description="Helical" evidence="1">
    <location>
        <begin position="101"/>
        <end position="121"/>
    </location>
</feature>
<comment type="caution">
    <text evidence="2">The sequence shown here is derived from an EMBL/GenBank/DDBJ whole genome shotgun (WGS) entry which is preliminary data.</text>
</comment>
<keyword evidence="1" id="KW-0472">Membrane</keyword>
<gene>
    <name evidence="2" type="ORF">SAMN05444420_102104</name>
</gene>
<evidence type="ECO:0008006" key="4">
    <source>
        <dbReference type="Google" id="ProtNLM"/>
    </source>
</evidence>
<feature type="transmembrane region" description="Helical" evidence="1">
    <location>
        <begin position="46"/>
        <end position="67"/>
    </location>
</feature>
<keyword evidence="3" id="KW-1185">Reference proteome</keyword>
<protein>
    <recommendedName>
        <fullName evidence="4">Holin-X, holin superfamily III</fullName>
    </recommendedName>
</protein>
<dbReference type="Proteomes" id="UP000182771">
    <property type="component" value="Unassembled WGS sequence"/>
</dbReference>
<evidence type="ECO:0000256" key="1">
    <source>
        <dbReference type="SAM" id="Phobius"/>
    </source>
</evidence>
<accession>A0A1H2T6X7</accession>